<accession>A0A8H7ZFC7</accession>
<dbReference type="Proteomes" id="UP000669133">
    <property type="component" value="Unassembled WGS sequence"/>
</dbReference>
<protein>
    <submittedName>
        <fullName evidence="1">Uncharacterized protein</fullName>
    </submittedName>
</protein>
<reference evidence="1 2" key="1">
    <citation type="submission" date="2020-12" db="EMBL/GenBank/DDBJ databases">
        <title>Effect of drift, selection, and recombination on the evolution of hybrid genomes in Candida yeast pathogens.</title>
        <authorList>
            <person name="Mixao V."/>
            <person name="Ksiezopolska E."/>
            <person name="Saus E."/>
            <person name="Boekhout T."/>
            <person name="Gacser A."/>
            <person name="Gabaldon T."/>
        </authorList>
    </citation>
    <scope>NUCLEOTIDE SEQUENCE [LARGE SCALE GENOMIC DNA]</scope>
    <source>
        <strain evidence="1 2">BP57</strain>
    </source>
</reference>
<dbReference type="OrthoDB" id="4023279at2759"/>
<evidence type="ECO:0000313" key="1">
    <source>
        <dbReference type="EMBL" id="KAG5418425.1"/>
    </source>
</evidence>
<proteinExistence type="predicted"/>
<dbReference type="RefSeq" id="XP_067547541.1">
    <property type="nucleotide sequence ID" value="XM_067692973.1"/>
</dbReference>
<gene>
    <name evidence="1" type="ORF">I9W82_003953</name>
</gene>
<dbReference type="EMBL" id="JAEOAQ010000005">
    <property type="protein sequence ID" value="KAG5418425.1"/>
    <property type="molecule type" value="Genomic_DNA"/>
</dbReference>
<dbReference type="AlphaFoldDB" id="A0A8H7ZFC7"/>
<evidence type="ECO:0000313" key="2">
    <source>
        <dbReference type="Proteomes" id="UP000669133"/>
    </source>
</evidence>
<dbReference type="GeneID" id="93652582"/>
<sequence>MYAPQNTYQSLLRTENIEPLATTINQLNSAIKNNEESVFELCQLLDGDFHFPASVSDLTESNSKDVAGDDGLFYLIEQKYDLPHSSDDSREGRKRNLRDQINHMKKLRESKIAKNRELLHLVHEYEDEIMLKVLPELRNKLDSSEDKELIYKLVEQKFQREAELFRKFIDKIE</sequence>
<comment type="caution">
    <text evidence="1">The sequence shown here is derived from an EMBL/GenBank/DDBJ whole genome shotgun (WGS) entry which is preliminary data.</text>
</comment>
<keyword evidence="2" id="KW-1185">Reference proteome</keyword>
<organism evidence="1 2">
    <name type="scientific">Candida metapsilosis</name>
    <dbReference type="NCBI Taxonomy" id="273372"/>
    <lineage>
        <taxon>Eukaryota</taxon>
        <taxon>Fungi</taxon>
        <taxon>Dikarya</taxon>
        <taxon>Ascomycota</taxon>
        <taxon>Saccharomycotina</taxon>
        <taxon>Pichiomycetes</taxon>
        <taxon>Debaryomycetaceae</taxon>
        <taxon>Candida/Lodderomyces clade</taxon>
        <taxon>Candida</taxon>
    </lineage>
</organism>
<name>A0A8H7ZFC7_9ASCO</name>